<dbReference type="EMBL" id="QRYQ01000007">
    <property type="protein sequence ID" value="RGU92222.1"/>
    <property type="molecule type" value="Genomic_DNA"/>
</dbReference>
<dbReference type="GO" id="GO:0008237">
    <property type="term" value="F:metallopeptidase activity"/>
    <property type="evidence" value="ECO:0007669"/>
    <property type="project" value="InterPro"/>
</dbReference>
<dbReference type="SUPFAM" id="SSF55486">
    <property type="entry name" value="Metalloproteases ('zincins'), catalytic domain"/>
    <property type="match status" value="1"/>
</dbReference>
<reference evidence="1 2" key="1">
    <citation type="submission" date="2018-08" db="EMBL/GenBank/DDBJ databases">
        <title>A genome reference for cultivated species of the human gut microbiota.</title>
        <authorList>
            <person name="Zou Y."/>
            <person name="Xue W."/>
            <person name="Luo G."/>
        </authorList>
    </citation>
    <scope>NUCLEOTIDE SEQUENCE [LARGE SCALE GENOMIC DNA]</scope>
    <source>
        <strain evidence="1 2">AF15-20</strain>
    </source>
</reference>
<evidence type="ECO:0000313" key="1">
    <source>
        <dbReference type="EMBL" id="RGU92222.1"/>
    </source>
</evidence>
<dbReference type="InterPro" id="IPR024079">
    <property type="entry name" value="MetalloPept_cat_dom_sf"/>
</dbReference>
<dbReference type="Proteomes" id="UP000265489">
    <property type="component" value="Unassembled WGS sequence"/>
</dbReference>
<dbReference type="Gene3D" id="3.40.390.10">
    <property type="entry name" value="Collagenase (Catalytic Domain)"/>
    <property type="match status" value="1"/>
</dbReference>
<accession>A0A395WCD7</accession>
<organism evidence="1 2">
    <name type="scientific">Holdemanella biformis</name>
    <dbReference type="NCBI Taxonomy" id="1735"/>
    <lineage>
        <taxon>Bacteria</taxon>
        <taxon>Bacillati</taxon>
        <taxon>Bacillota</taxon>
        <taxon>Erysipelotrichia</taxon>
        <taxon>Erysipelotrichales</taxon>
        <taxon>Erysipelotrichaceae</taxon>
        <taxon>Holdemanella</taxon>
    </lineage>
</organism>
<evidence type="ECO:0000313" key="2">
    <source>
        <dbReference type="Proteomes" id="UP000265489"/>
    </source>
</evidence>
<name>A0A395WCD7_9FIRM</name>
<gene>
    <name evidence="1" type="ORF">DWW32_05330</name>
</gene>
<protein>
    <submittedName>
        <fullName evidence="1">Uncharacterized protein</fullName>
    </submittedName>
</protein>
<comment type="caution">
    <text evidence="1">The sequence shown here is derived from an EMBL/GenBank/DDBJ whole genome shotgun (WGS) entry which is preliminary data.</text>
</comment>
<sequence length="239" mass="27399">MCTIILNHCQKSNKYKKESINIMKRCILGSCLLCLSILLSGCSDFNIEEFEKKSFDNGRWEVVESQTITEEGIPPIYLESNGELTNNQLDIFIDQIKSTPSYLFNNCRGIYLQTEQTINEDFINMYGYADDEGITGFADTTNALAHVDYTFNEGDVTRILWHELWHLYDFSHGAPYSCIQDTPSWQTLYNSAPSSVTEYGATSASECFAEAGWMYIDNKEELMQKNVDVYNYFEALPKE</sequence>
<proteinExistence type="predicted"/>
<dbReference type="AlphaFoldDB" id="A0A395WCD7"/>